<dbReference type="Proteomes" id="UP000319148">
    <property type="component" value="Unassembled WGS sequence"/>
</dbReference>
<dbReference type="EMBL" id="VFIY01000015">
    <property type="protein sequence ID" value="TPD59169.1"/>
    <property type="molecule type" value="Genomic_DNA"/>
</dbReference>
<sequence length="252" mass="28204">MPYFDPDGVLSSGRAGVLGKTMNKYFLAGALVVSTLLPAGQTVQAIERTPRAEMKTVEAAPTLVTGEDREKVIARIEESLNKIKSLKAQFIQRAPDGTTSEGTVFLERPGKLRFDYEDDLPFLIVSDGNMLSFIDYEVDQITRWPIGKTPLGILVDDTVSLSGKVEVPEIIRFAGLLKVPVIDKEREEQGYITLIFEESGMELKAWEVMDAQGYLTRVALVNPQYNVEIDKDRFTYKDPRPISKRPVHGPRK</sequence>
<proteinExistence type="predicted"/>
<keyword evidence="3" id="KW-1185">Reference proteome</keyword>
<dbReference type="PANTHER" id="PTHR35869">
    <property type="entry name" value="OUTER-MEMBRANE LIPOPROTEIN CARRIER PROTEIN"/>
    <property type="match status" value="1"/>
</dbReference>
<comment type="caution">
    <text evidence="2">The sequence shown here is derived from an EMBL/GenBank/DDBJ whole genome shotgun (WGS) entry which is preliminary data.</text>
</comment>
<protein>
    <recommendedName>
        <fullName evidence="4">Outer membrane lipoprotein carrier protein LolA</fullName>
    </recommendedName>
</protein>
<evidence type="ECO:0000313" key="3">
    <source>
        <dbReference type="Proteomes" id="UP000319148"/>
    </source>
</evidence>
<keyword evidence="1" id="KW-0732">Signal</keyword>
<evidence type="ECO:0008006" key="4">
    <source>
        <dbReference type="Google" id="ProtNLM"/>
    </source>
</evidence>
<name>A0A501PFD7_9PROT</name>
<organism evidence="2 3">
    <name type="scientific">Emcibacter nanhaiensis</name>
    <dbReference type="NCBI Taxonomy" id="1505037"/>
    <lineage>
        <taxon>Bacteria</taxon>
        <taxon>Pseudomonadati</taxon>
        <taxon>Pseudomonadota</taxon>
        <taxon>Alphaproteobacteria</taxon>
        <taxon>Emcibacterales</taxon>
        <taxon>Emcibacteraceae</taxon>
        <taxon>Emcibacter</taxon>
    </lineage>
</organism>
<evidence type="ECO:0000256" key="1">
    <source>
        <dbReference type="ARBA" id="ARBA00022729"/>
    </source>
</evidence>
<gene>
    <name evidence="2" type="ORF">FIV46_13150</name>
</gene>
<dbReference type="AlphaFoldDB" id="A0A501PFD7"/>
<dbReference type="InterPro" id="IPR029046">
    <property type="entry name" value="LolA/LolB/LppX"/>
</dbReference>
<reference evidence="3" key="1">
    <citation type="submission" date="2019-06" db="EMBL/GenBank/DDBJ databases">
        <title>The complete genome of Emcibacter congregatus ZYLT.</title>
        <authorList>
            <person name="Zhao Z."/>
        </authorList>
    </citation>
    <scope>NUCLEOTIDE SEQUENCE [LARGE SCALE GENOMIC DNA]</scope>
    <source>
        <strain evidence="3">MCCC 1A06723</strain>
    </source>
</reference>
<dbReference type="Gene3D" id="2.50.20.10">
    <property type="entry name" value="Lipoprotein localisation LolA/LolB/LppX"/>
    <property type="match status" value="1"/>
</dbReference>
<dbReference type="SUPFAM" id="SSF89392">
    <property type="entry name" value="Prokaryotic lipoproteins and lipoprotein localization factors"/>
    <property type="match status" value="1"/>
</dbReference>
<dbReference type="PANTHER" id="PTHR35869:SF1">
    <property type="entry name" value="OUTER-MEMBRANE LIPOPROTEIN CARRIER PROTEIN"/>
    <property type="match status" value="1"/>
</dbReference>
<dbReference type="InterPro" id="IPR004564">
    <property type="entry name" value="OM_lipoprot_carrier_LolA-like"/>
</dbReference>
<accession>A0A501PFD7</accession>
<dbReference type="Pfam" id="PF03548">
    <property type="entry name" value="LolA"/>
    <property type="match status" value="1"/>
</dbReference>
<dbReference type="CDD" id="cd16325">
    <property type="entry name" value="LolA"/>
    <property type="match status" value="1"/>
</dbReference>
<evidence type="ECO:0000313" key="2">
    <source>
        <dbReference type="EMBL" id="TPD59169.1"/>
    </source>
</evidence>
<dbReference type="OrthoDB" id="9800501at2"/>